<proteinExistence type="inferred from homology"/>
<dbReference type="PRINTS" id="PR01713">
    <property type="entry name" value="NUCEPIMERASE"/>
</dbReference>
<comment type="caution">
    <text evidence="5">The sequence shown here is derived from an EMBL/GenBank/DDBJ whole genome shotgun (WGS) entry which is preliminary data.</text>
</comment>
<reference evidence="5" key="1">
    <citation type="submission" date="2020-06" db="EMBL/GenBank/DDBJ databases">
        <authorList>
            <consortium name="Plant Systems Biology data submission"/>
        </authorList>
    </citation>
    <scope>NUCLEOTIDE SEQUENCE</scope>
    <source>
        <strain evidence="5">D6</strain>
    </source>
</reference>
<evidence type="ECO:0000256" key="1">
    <source>
        <dbReference type="ARBA" id="ARBA00007637"/>
    </source>
</evidence>
<protein>
    <submittedName>
        <fullName evidence="5">Uncharacterized 37.6 kDa protein in cld 5'region</fullName>
    </submittedName>
</protein>
<feature type="domain" description="NAD(P)-binding" evidence="4">
    <location>
        <begin position="91"/>
        <end position="421"/>
    </location>
</feature>
<accession>A0A9N8E0Y9</accession>
<dbReference type="InterPro" id="IPR016040">
    <property type="entry name" value="NAD(P)-bd_dom"/>
</dbReference>
<evidence type="ECO:0000259" key="4">
    <source>
        <dbReference type="Pfam" id="PF16363"/>
    </source>
</evidence>
<feature type="compositionally biased region" description="Low complexity" evidence="3">
    <location>
        <begin position="234"/>
        <end position="250"/>
    </location>
</feature>
<keyword evidence="6" id="KW-1185">Reference proteome</keyword>
<dbReference type="Gene3D" id="3.40.50.720">
    <property type="entry name" value="NAD(P)-binding Rossmann-like Domain"/>
    <property type="match status" value="1"/>
</dbReference>
<feature type="region of interest" description="Disordered" evidence="3">
    <location>
        <begin position="429"/>
        <end position="498"/>
    </location>
</feature>
<evidence type="ECO:0000256" key="3">
    <source>
        <dbReference type="SAM" id="MobiDB-lite"/>
    </source>
</evidence>
<dbReference type="Proteomes" id="UP001153069">
    <property type="component" value="Unassembled WGS sequence"/>
</dbReference>
<dbReference type="Pfam" id="PF16363">
    <property type="entry name" value="GDP_Man_Dehyd"/>
    <property type="match status" value="1"/>
</dbReference>
<dbReference type="EMBL" id="CAICTM010000538">
    <property type="protein sequence ID" value="CAB9512492.1"/>
    <property type="molecule type" value="Genomic_DNA"/>
</dbReference>
<evidence type="ECO:0000256" key="2">
    <source>
        <dbReference type="ARBA" id="ARBA00023027"/>
    </source>
</evidence>
<dbReference type="OrthoDB" id="202470at2759"/>
<sequence length="498" mass="56041">MMMTPLSPTSSQVRSYKMACLCFVASALFLTFLSQRSLGRFQDFLLDESQNQEHQMMRHRRAIATDSTSADDINTQTTTPVPPDTSHKTVLVTGGAGFIGSHVAQALLQRGDDVVIIDNMNDYYPVHIKENNLHILKTTSAAQQRQNATTTSSRRLTIYRGDICNQTLLDQIFRETRPSHICHLAARAGVRPSVEDPFLYVQTNIMGTTRLLEMAVQYNVSNFVYASSSSVYGGSSSSSSSRNNNNNNNRTTFSETQQLDRPWSPYAATKKSTELMAATYHHLYNLHSTGLRFFTVYGPRGRPDMAPYKFVDRVSRGLPIPQYGDGTAVRDFTYIDDIVQGILQSLDRAYPCQVFNLGRGEGIVLKDFIQLVERFTNKQATIQVLPTQTGDVPYTMADTSKARALLGYLPKVSFDEGIRRTVEWYNRTHLGRPKQQQLQDTLPKTSRRRQLDGTNGQDTEPKQKSVKPALRKPDAVVRLQRPSLEDYQYTLSGDDPPP</sequence>
<dbReference type="PANTHER" id="PTHR43574">
    <property type="entry name" value="EPIMERASE-RELATED"/>
    <property type="match status" value="1"/>
</dbReference>
<keyword evidence="2" id="KW-0520">NAD</keyword>
<evidence type="ECO:0000313" key="5">
    <source>
        <dbReference type="EMBL" id="CAB9512492.1"/>
    </source>
</evidence>
<feature type="region of interest" description="Disordered" evidence="3">
    <location>
        <begin position="234"/>
        <end position="259"/>
    </location>
</feature>
<dbReference type="SUPFAM" id="SSF51735">
    <property type="entry name" value="NAD(P)-binding Rossmann-fold domains"/>
    <property type="match status" value="1"/>
</dbReference>
<dbReference type="AlphaFoldDB" id="A0A9N8E0Y9"/>
<feature type="compositionally biased region" description="Polar residues" evidence="3">
    <location>
        <begin position="434"/>
        <end position="444"/>
    </location>
</feature>
<dbReference type="InterPro" id="IPR036291">
    <property type="entry name" value="NAD(P)-bd_dom_sf"/>
</dbReference>
<name>A0A9N8E0Y9_9STRA</name>
<organism evidence="5 6">
    <name type="scientific">Seminavis robusta</name>
    <dbReference type="NCBI Taxonomy" id="568900"/>
    <lineage>
        <taxon>Eukaryota</taxon>
        <taxon>Sar</taxon>
        <taxon>Stramenopiles</taxon>
        <taxon>Ochrophyta</taxon>
        <taxon>Bacillariophyta</taxon>
        <taxon>Bacillariophyceae</taxon>
        <taxon>Bacillariophycidae</taxon>
        <taxon>Naviculales</taxon>
        <taxon>Naviculaceae</taxon>
        <taxon>Seminavis</taxon>
    </lineage>
</organism>
<gene>
    <name evidence="5" type="ORF">SEMRO_539_G162730.1</name>
</gene>
<evidence type="ECO:0000313" key="6">
    <source>
        <dbReference type="Proteomes" id="UP001153069"/>
    </source>
</evidence>
<comment type="similarity">
    <text evidence="1">Belongs to the NAD(P)-dependent epimerase/dehydratase family.</text>
</comment>